<gene>
    <name evidence="1" type="ORF">HHI36_001282</name>
</gene>
<dbReference type="Proteomes" id="UP001516400">
    <property type="component" value="Unassembled WGS sequence"/>
</dbReference>
<comment type="caution">
    <text evidence="1">The sequence shown here is derived from an EMBL/GenBank/DDBJ whole genome shotgun (WGS) entry which is preliminary data.</text>
</comment>
<sequence length="51" mass="6166">MALLNYQFLQGNLRGYSEIIKWCQCKEVPLPCIYIEKYFRLLLKKQDVKNI</sequence>
<evidence type="ECO:0000313" key="1">
    <source>
        <dbReference type="EMBL" id="KAL3286788.1"/>
    </source>
</evidence>
<organism evidence="1 2">
    <name type="scientific">Cryptolaemus montrouzieri</name>
    <dbReference type="NCBI Taxonomy" id="559131"/>
    <lineage>
        <taxon>Eukaryota</taxon>
        <taxon>Metazoa</taxon>
        <taxon>Ecdysozoa</taxon>
        <taxon>Arthropoda</taxon>
        <taxon>Hexapoda</taxon>
        <taxon>Insecta</taxon>
        <taxon>Pterygota</taxon>
        <taxon>Neoptera</taxon>
        <taxon>Endopterygota</taxon>
        <taxon>Coleoptera</taxon>
        <taxon>Polyphaga</taxon>
        <taxon>Cucujiformia</taxon>
        <taxon>Coccinelloidea</taxon>
        <taxon>Coccinellidae</taxon>
        <taxon>Scymninae</taxon>
        <taxon>Scymnini</taxon>
        <taxon>Cryptolaemus</taxon>
    </lineage>
</organism>
<proteinExistence type="predicted"/>
<name>A0ABD2P767_9CUCU</name>
<keyword evidence="2" id="KW-1185">Reference proteome</keyword>
<reference evidence="1 2" key="1">
    <citation type="journal article" date="2021" name="BMC Biol.">
        <title>Horizontally acquired antibacterial genes associated with adaptive radiation of ladybird beetles.</title>
        <authorList>
            <person name="Li H.S."/>
            <person name="Tang X.F."/>
            <person name="Huang Y.H."/>
            <person name="Xu Z.Y."/>
            <person name="Chen M.L."/>
            <person name="Du X.Y."/>
            <person name="Qiu B.Y."/>
            <person name="Chen P.T."/>
            <person name="Zhang W."/>
            <person name="Slipinski A."/>
            <person name="Escalona H.E."/>
            <person name="Waterhouse R.M."/>
            <person name="Zwick A."/>
            <person name="Pang H."/>
        </authorList>
    </citation>
    <scope>NUCLEOTIDE SEQUENCE [LARGE SCALE GENOMIC DNA]</scope>
    <source>
        <strain evidence="1">SYSU2018</strain>
    </source>
</reference>
<accession>A0ABD2P767</accession>
<dbReference type="AlphaFoldDB" id="A0ABD2P767"/>
<evidence type="ECO:0000313" key="2">
    <source>
        <dbReference type="Proteomes" id="UP001516400"/>
    </source>
</evidence>
<dbReference type="EMBL" id="JABFTP020000185">
    <property type="protein sequence ID" value="KAL3286788.1"/>
    <property type="molecule type" value="Genomic_DNA"/>
</dbReference>
<protein>
    <submittedName>
        <fullName evidence="1">Uncharacterized protein</fullName>
    </submittedName>
</protein>